<evidence type="ECO:0008006" key="7">
    <source>
        <dbReference type="Google" id="ProtNLM"/>
    </source>
</evidence>
<dbReference type="Pfam" id="PF12796">
    <property type="entry name" value="Ank_2"/>
    <property type="match status" value="1"/>
</dbReference>
<feature type="region of interest" description="Disordered" evidence="4">
    <location>
        <begin position="1"/>
        <end position="23"/>
    </location>
</feature>
<dbReference type="InterPro" id="IPR002110">
    <property type="entry name" value="Ankyrin_rpt"/>
</dbReference>
<dbReference type="InterPro" id="IPR036770">
    <property type="entry name" value="Ankyrin_rpt-contain_sf"/>
</dbReference>
<keyword evidence="6" id="KW-1185">Reference proteome</keyword>
<evidence type="ECO:0000256" key="2">
    <source>
        <dbReference type="ARBA" id="ARBA00023043"/>
    </source>
</evidence>
<gene>
    <name evidence="5" type="ORF">GGD90_000815</name>
</gene>
<dbReference type="PANTHER" id="PTHR24171">
    <property type="entry name" value="ANKYRIN REPEAT DOMAIN-CONTAINING PROTEIN 39-RELATED"/>
    <property type="match status" value="1"/>
</dbReference>
<feature type="repeat" description="ANK" evidence="3">
    <location>
        <begin position="116"/>
        <end position="148"/>
    </location>
</feature>
<dbReference type="AlphaFoldDB" id="A0A840G6X1"/>
<dbReference type="SMART" id="SM00248">
    <property type="entry name" value="ANK"/>
    <property type="match status" value="4"/>
</dbReference>
<organism evidence="5 6">
    <name type="scientific">Rhodocyclus tenuis</name>
    <name type="common">Rhodospirillum tenue</name>
    <dbReference type="NCBI Taxonomy" id="1066"/>
    <lineage>
        <taxon>Bacteria</taxon>
        <taxon>Pseudomonadati</taxon>
        <taxon>Pseudomonadota</taxon>
        <taxon>Betaproteobacteria</taxon>
        <taxon>Rhodocyclales</taxon>
        <taxon>Rhodocyclaceae</taxon>
        <taxon>Rhodocyclus</taxon>
    </lineage>
</organism>
<accession>A0A840G6X1</accession>
<keyword evidence="1" id="KW-0677">Repeat</keyword>
<name>A0A840G6X1_RHOTE</name>
<evidence type="ECO:0000313" key="5">
    <source>
        <dbReference type="EMBL" id="MBB4246458.1"/>
    </source>
</evidence>
<comment type="caution">
    <text evidence="5">The sequence shown here is derived from an EMBL/GenBank/DDBJ whole genome shotgun (WGS) entry which is preliminary data.</text>
</comment>
<dbReference type="RefSeq" id="WP_221227649.1">
    <property type="nucleotide sequence ID" value="NZ_JACIGE010000002.1"/>
</dbReference>
<evidence type="ECO:0000256" key="3">
    <source>
        <dbReference type="PROSITE-ProRule" id="PRU00023"/>
    </source>
</evidence>
<dbReference type="Pfam" id="PF00023">
    <property type="entry name" value="Ank"/>
    <property type="match status" value="1"/>
</dbReference>
<dbReference type="EMBL" id="JACIGE010000002">
    <property type="protein sequence ID" value="MBB4246458.1"/>
    <property type="molecule type" value="Genomic_DNA"/>
</dbReference>
<feature type="repeat" description="ANK" evidence="3">
    <location>
        <begin position="148"/>
        <end position="180"/>
    </location>
</feature>
<sequence>MSAILCTKTTDTTPHASGDGSGRETMQAMRRLAFAAFIWLAAAGVQAAPPDPIEFGITVERGDTRTVKRWLDEGLDPEFQADRVGSGLMIAAWNGDIPMMTLFTERGANPRRVNRNGEQALLLAAWNGHLDAVKWLLEHGAALNRDDQQWSALHYAVFNGQEKVARYLIERGAQVNARSPNLSTPLILAAREGREDLAKVLLESGADPKAKNDWGDSALTMAMRYDHLRLGKMISSPEEFAIAVKAPKESFGTASRSAAAPNDIDQLLRQLRQAQAEGKQTDELRQKFYAAVDAFRKASTPSPQASRRPFPRPQTPGTLVITARRGQVGERAELVAAGGPPSGKAETTPAARTASGPSTPGEVADLLREIRIASVQGRSTDELRRRLNDAIDRLPK</sequence>
<evidence type="ECO:0000256" key="4">
    <source>
        <dbReference type="SAM" id="MobiDB-lite"/>
    </source>
</evidence>
<dbReference type="SUPFAM" id="SSF48403">
    <property type="entry name" value="Ankyrin repeat"/>
    <property type="match status" value="1"/>
</dbReference>
<evidence type="ECO:0000313" key="6">
    <source>
        <dbReference type="Proteomes" id="UP000587070"/>
    </source>
</evidence>
<feature type="region of interest" description="Disordered" evidence="4">
    <location>
        <begin position="297"/>
        <end position="317"/>
    </location>
</feature>
<feature type="repeat" description="ANK" evidence="3">
    <location>
        <begin position="181"/>
        <end position="213"/>
    </location>
</feature>
<dbReference type="PANTHER" id="PTHR24171:SF9">
    <property type="entry name" value="ANKYRIN REPEAT DOMAIN-CONTAINING PROTEIN 39"/>
    <property type="match status" value="1"/>
</dbReference>
<dbReference type="PROSITE" id="PS50088">
    <property type="entry name" value="ANK_REPEAT"/>
    <property type="match status" value="3"/>
</dbReference>
<protein>
    <recommendedName>
        <fullName evidence="7">Ankyrin repeat domain-containing protein</fullName>
    </recommendedName>
</protein>
<dbReference type="Proteomes" id="UP000587070">
    <property type="component" value="Unassembled WGS sequence"/>
</dbReference>
<dbReference type="PROSITE" id="PS50297">
    <property type="entry name" value="ANK_REP_REGION"/>
    <property type="match status" value="3"/>
</dbReference>
<dbReference type="Gene3D" id="1.25.40.20">
    <property type="entry name" value="Ankyrin repeat-containing domain"/>
    <property type="match status" value="2"/>
</dbReference>
<reference evidence="5 6" key="1">
    <citation type="submission" date="2020-08" db="EMBL/GenBank/DDBJ databases">
        <title>Genome sequencing of Purple Non-Sulfur Bacteria from various extreme environments.</title>
        <authorList>
            <person name="Mayer M."/>
        </authorList>
    </citation>
    <scope>NUCLEOTIDE SEQUENCE [LARGE SCALE GENOMIC DNA]</scope>
    <source>
        <strain evidence="5 6">2761</strain>
    </source>
</reference>
<proteinExistence type="predicted"/>
<keyword evidence="2 3" id="KW-0040">ANK repeat</keyword>
<evidence type="ECO:0000256" key="1">
    <source>
        <dbReference type="ARBA" id="ARBA00022737"/>
    </source>
</evidence>
<feature type="region of interest" description="Disordered" evidence="4">
    <location>
        <begin position="334"/>
        <end position="363"/>
    </location>
</feature>